<dbReference type="InterPro" id="IPR039420">
    <property type="entry name" value="WalR-like"/>
</dbReference>
<evidence type="ECO:0000313" key="6">
    <source>
        <dbReference type="EMBL" id="WFG39822.1"/>
    </source>
</evidence>
<organism evidence="6 7">
    <name type="scientific">Candidatus Lucifugimonas marina</name>
    <dbReference type="NCBI Taxonomy" id="3038979"/>
    <lineage>
        <taxon>Bacteria</taxon>
        <taxon>Bacillati</taxon>
        <taxon>Chloroflexota</taxon>
        <taxon>Dehalococcoidia</taxon>
        <taxon>SAR202 cluster</taxon>
        <taxon>Candidatus Lucifugimonadales</taxon>
        <taxon>Candidatus Lucifugimonadaceae</taxon>
        <taxon>Candidatus Lucifugimonas</taxon>
    </lineage>
</organism>
<dbReference type="SUPFAM" id="SSF52172">
    <property type="entry name" value="CheY-like"/>
    <property type="match status" value="1"/>
</dbReference>
<name>A0AAJ5ZE72_9CHLR</name>
<dbReference type="EMBL" id="CP046147">
    <property type="protein sequence ID" value="WFG39822.1"/>
    <property type="molecule type" value="Genomic_DNA"/>
</dbReference>
<evidence type="ECO:0000256" key="2">
    <source>
        <dbReference type="PROSITE-ProRule" id="PRU00169"/>
    </source>
</evidence>
<dbReference type="InterPro" id="IPR000792">
    <property type="entry name" value="Tscrpt_reg_LuxR_C"/>
</dbReference>
<reference evidence="7 8" key="1">
    <citation type="submission" date="2019-11" db="EMBL/GenBank/DDBJ databases">
        <authorList>
            <person name="Cho J.-C."/>
        </authorList>
    </citation>
    <scope>NUCLEOTIDE SEQUENCE [LARGE SCALE GENOMIC DNA]</scope>
    <source>
        <strain evidence="6 7">JH1073</strain>
        <strain evidence="5 8">JH702</strain>
    </source>
</reference>
<keyword evidence="2" id="KW-0597">Phosphoprotein</keyword>
<dbReference type="GO" id="GO:0003677">
    <property type="term" value="F:DNA binding"/>
    <property type="evidence" value="ECO:0007669"/>
    <property type="project" value="UniProtKB-KW"/>
</dbReference>
<accession>A0AAJ5ZE72</accession>
<dbReference type="SUPFAM" id="SSF46894">
    <property type="entry name" value="C-terminal effector domain of the bipartite response regulators"/>
    <property type="match status" value="1"/>
</dbReference>
<dbReference type="PROSITE" id="PS50043">
    <property type="entry name" value="HTH_LUXR_2"/>
    <property type="match status" value="1"/>
</dbReference>
<dbReference type="EMBL" id="WMBE01000011">
    <property type="protein sequence ID" value="MDG0868186.1"/>
    <property type="molecule type" value="Genomic_DNA"/>
</dbReference>
<feature type="domain" description="Response regulatory" evidence="4">
    <location>
        <begin position="2"/>
        <end position="118"/>
    </location>
</feature>
<protein>
    <submittedName>
        <fullName evidence="6">Response regulator</fullName>
    </submittedName>
</protein>
<dbReference type="InterPro" id="IPR001789">
    <property type="entry name" value="Sig_transdc_resp-reg_receiver"/>
</dbReference>
<dbReference type="Pfam" id="PF00072">
    <property type="entry name" value="Response_reg"/>
    <property type="match status" value="1"/>
</dbReference>
<dbReference type="Proteomes" id="UP001219901">
    <property type="component" value="Chromosome"/>
</dbReference>
<evidence type="ECO:0000259" key="3">
    <source>
        <dbReference type="PROSITE" id="PS50043"/>
    </source>
</evidence>
<dbReference type="GO" id="GO:0006355">
    <property type="term" value="P:regulation of DNA-templated transcription"/>
    <property type="evidence" value="ECO:0007669"/>
    <property type="project" value="InterPro"/>
</dbReference>
<feature type="modified residue" description="4-aspartylphosphate" evidence="2">
    <location>
        <position position="53"/>
    </location>
</feature>
<dbReference type="PROSITE" id="PS50110">
    <property type="entry name" value="RESPONSE_REGULATORY"/>
    <property type="match status" value="1"/>
</dbReference>
<dbReference type="PANTHER" id="PTHR43214:SF43">
    <property type="entry name" value="TWO-COMPONENT RESPONSE REGULATOR"/>
    <property type="match status" value="1"/>
</dbReference>
<dbReference type="GO" id="GO:0000160">
    <property type="term" value="P:phosphorelay signal transduction system"/>
    <property type="evidence" value="ECO:0007669"/>
    <property type="project" value="InterPro"/>
</dbReference>
<dbReference type="PANTHER" id="PTHR43214">
    <property type="entry name" value="TWO-COMPONENT RESPONSE REGULATOR"/>
    <property type="match status" value="1"/>
</dbReference>
<reference evidence="7" key="3">
    <citation type="submission" date="2023-06" db="EMBL/GenBank/DDBJ databases">
        <title>Pangenomics reveal diversification of enzyme families and niche specialization in globally abundant SAR202 bacteria.</title>
        <authorList>
            <person name="Saw J.H.W."/>
        </authorList>
    </citation>
    <scope>NUCLEOTIDE SEQUENCE [LARGE SCALE GENOMIC DNA]</scope>
    <source>
        <strain evidence="7">JH1073</strain>
    </source>
</reference>
<dbReference type="SMART" id="SM00421">
    <property type="entry name" value="HTH_LUXR"/>
    <property type="match status" value="1"/>
</dbReference>
<dbReference type="CDD" id="cd06170">
    <property type="entry name" value="LuxR_C_like"/>
    <property type="match status" value="1"/>
</dbReference>
<reference evidence="6" key="2">
    <citation type="journal article" date="2023" name="Nat. Commun.">
        <title>Cultivation of marine bacteria of the SAR202 clade.</title>
        <authorList>
            <person name="Lim Y."/>
            <person name="Seo J.H."/>
            <person name="Giovannoni S.J."/>
            <person name="Kang I."/>
            <person name="Cho J.C."/>
        </authorList>
    </citation>
    <scope>NUCLEOTIDE SEQUENCE</scope>
    <source>
        <strain evidence="6">JH1073</strain>
    </source>
</reference>
<evidence type="ECO:0000313" key="5">
    <source>
        <dbReference type="EMBL" id="MDG0868186.1"/>
    </source>
</evidence>
<evidence type="ECO:0000259" key="4">
    <source>
        <dbReference type="PROSITE" id="PS50110"/>
    </source>
</evidence>
<dbReference type="Gene3D" id="3.40.50.2300">
    <property type="match status" value="1"/>
</dbReference>
<evidence type="ECO:0000256" key="1">
    <source>
        <dbReference type="ARBA" id="ARBA00023125"/>
    </source>
</evidence>
<feature type="domain" description="HTH luxR-type" evidence="3">
    <location>
        <begin position="142"/>
        <end position="207"/>
    </location>
</feature>
<dbReference type="PRINTS" id="PR00038">
    <property type="entry name" value="HTHLUXR"/>
</dbReference>
<dbReference type="PROSITE" id="PS00622">
    <property type="entry name" value="HTH_LUXR_1"/>
    <property type="match status" value="1"/>
</dbReference>
<keyword evidence="1" id="KW-0238">DNA-binding</keyword>
<sequence length="210" mass="22297">MKILVIHSIPVVSRGLHSVLESAGIECLESAWNGYRALTPTLNTFEPDVVLADHQIPGLQLKRLTSTVAAWSKEATVAIISIDDPGFSVNDAVNAAANGYISLRVSNEELVASLRLLGAGQVVAVGPTISTLADIASARTISADENFALTDRETQISILVAQGLTNGDIASQLELVEGTVKIHIRNIFRKLGLSNRAELTGFALRSGITK</sequence>
<evidence type="ECO:0000313" key="8">
    <source>
        <dbReference type="Proteomes" id="UP001321249"/>
    </source>
</evidence>
<dbReference type="Proteomes" id="UP001321249">
    <property type="component" value="Unassembled WGS sequence"/>
</dbReference>
<keyword evidence="7" id="KW-1185">Reference proteome</keyword>
<dbReference type="Pfam" id="PF00196">
    <property type="entry name" value="GerE"/>
    <property type="match status" value="1"/>
</dbReference>
<gene>
    <name evidence="5" type="ORF">GKO46_14070</name>
    <name evidence="6" type="ORF">GKO48_09395</name>
</gene>
<proteinExistence type="predicted"/>
<dbReference type="InterPro" id="IPR011006">
    <property type="entry name" value="CheY-like_superfamily"/>
</dbReference>
<dbReference type="InterPro" id="IPR016032">
    <property type="entry name" value="Sig_transdc_resp-reg_C-effctor"/>
</dbReference>
<evidence type="ECO:0000313" key="7">
    <source>
        <dbReference type="Proteomes" id="UP001219901"/>
    </source>
</evidence>
<dbReference type="AlphaFoldDB" id="A0AAJ5ZE72"/>
<dbReference type="RefSeq" id="WP_342827305.1">
    <property type="nucleotide sequence ID" value="NZ_CP046146.1"/>
</dbReference>